<sequence>MSMDDDSNLLESLLEQTSPMDAPPSTIDPPPSSSPTMLFSPFERAFARPAMHGDPNILKVEDQAMQLDPFAFLMRTSSPIMGPSPNLPTSQKGQVLFSMGPFPMIEGMYTPKNVSSSQTIQEMNFGAYQLQLNDTFSQRPLFSASSQNNSQHEAYTITSPLIVSNRSDPFASCARSQFQASLHGANQSKVNWEGIQSYLAGIVRPGPDVPYIYKCDKCHIEFPNAQAYGGHMSSHSKAMKSKKAMLSTLSKKNCKPSTSSKESKKRMTKKDLKAKADSKGKSIQEDKKTIKRREI</sequence>
<evidence type="ECO:0000313" key="4">
    <source>
        <dbReference type="Proteomes" id="UP001085076"/>
    </source>
</evidence>
<dbReference type="AlphaFoldDB" id="A0A9D5HFS7"/>
<name>A0A9D5HFS7_9LILI</name>
<dbReference type="PROSITE" id="PS00028">
    <property type="entry name" value="ZINC_FINGER_C2H2_1"/>
    <property type="match status" value="1"/>
</dbReference>
<gene>
    <name evidence="3" type="ORF">J5N97_016830</name>
</gene>
<dbReference type="OrthoDB" id="786378at2759"/>
<accession>A0A9D5HFS7</accession>
<reference evidence="3" key="1">
    <citation type="submission" date="2021-03" db="EMBL/GenBank/DDBJ databases">
        <authorList>
            <person name="Li Z."/>
            <person name="Yang C."/>
        </authorList>
    </citation>
    <scope>NUCLEOTIDE SEQUENCE</scope>
    <source>
        <strain evidence="3">Dzin_1.0</strain>
        <tissue evidence="3">Leaf</tissue>
    </source>
</reference>
<organism evidence="3 4">
    <name type="scientific">Dioscorea zingiberensis</name>
    <dbReference type="NCBI Taxonomy" id="325984"/>
    <lineage>
        <taxon>Eukaryota</taxon>
        <taxon>Viridiplantae</taxon>
        <taxon>Streptophyta</taxon>
        <taxon>Embryophyta</taxon>
        <taxon>Tracheophyta</taxon>
        <taxon>Spermatophyta</taxon>
        <taxon>Magnoliopsida</taxon>
        <taxon>Liliopsida</taxon>
        <taxon>Dioscoreales</taxon>
        <taxon>Dioscoreaceae</taxon>
        <taxon>Dioscorea</taxon>
    </lineage>
</organism>
<reference evidence="3" key="2">
    <citation type="journal article" date="2022" name="Hortic Res">
        <title>The genome of Dioscorea zingiberensis sheds light on the biosynthesis, origin and evolution of the medicinally important diosgenin saponins.</title>
        <authorList>
            <person name="Li Y."/>
            <person name="Tan C."/>
            <person name="Li Z."/>
            <person name="Guo J."/>
            <person name="Li S."/>
            <person name="Chen X."/>
            <person name="Wang C."/>
            <person name="Dai X."/>
            <person name="Yang H."/>
            <person name="Song W."/>
            <person name="Hou L."/>
            <person name="Xu J."/>
            <person name="Tong Z."/>
            <person name="Xu A."/>
            <person name="Yuan X."/>
            <person name="Wang W."/>
            <person name="Yang Q."/>
            <person name="Chen L."/>
            <person name="Sun Z."/>
            <person name="Wang K."/>
            <person name="Pan B."/>
            <person name="Chen J."/>
            <person name="Bao Y."/>
            <person name="Liu F."/>
            <person name="Qi X."/>
            <person name="Gang D.R."/>
            <person name="Wen J."/>
            <person name="Li J."/>
        </authorList>
    </citation>
    <scope>NUCLEOTIDE SEQUENCE</scope>
    <source>
        <strain evidence="3">Dzin_1.0</strain>
    </source>
</reference>
<feature type="compositionally biased region" description="Polar residues" evidence="1">
    <location>
        <begin position="247"/>
        <end position="260"/>
    </location>
</feature>
<comment type="caution">
    <text evidence="3">The sequence shown here is derived from an EMBL/GenBank/DDBJ whole genome shotgun (WGS) entry which is preliminary data.</text>
</comment>
<evidence type="ECO:0000256" key="1">
    <source>
        <dbReference type="SAM" id="MobiDB-lite"/>
    </source>
</evidence>
<evidence type="ECO:0000259" key="2">
    <source>
        <dbReference type="PROSITE" id="PS00028"/>
    </source>
</evidence>
<feature type="domain" description="C2H2-type" evidence="2">
    <location>
        <begin position="215"/>
        <end position="235"/>
    </location>
</feature>
<feature type="compositionally biased region" description="Low complexity" evidence="1">
    <location>
        <begin position="9"/>
        <end position="25"/>
    </location>
</feature>
<feature type="region of interest" description="Disordered" evidence="1">
    <location>
        <begin position="1"/>
        <end position="33"/>
    </location>
</feature>
<evidence type="ECO:0000313" key="3">
    <source>
        <dbReference type="EMBL" id="KAJ0974865.1"/>
    </source>
</evidence>
<feature type="region of interest" description="Disordered" evidence="1">
    <location>
        <begin position="231"/>
        <end position="295"/>
    </location>
</feature>
<keyword evidence="4" id="KW-1185">Reference proteome</keyword>
<dbReference type="Proteomes" id="UP001085076">
    <property type="component" value="Miscellaneous, Linkage group lg04"/>
</dbReference>
<dbReference type="EMBL" id="JAGGNH010000004">
    <property type="protein sequence ID" value="KAJ0974865.1"/>
    <property type="molecule type" value="Genomic_DNA"/>
</dbReference>
<proteinExistence type="predicted"/>
<protein>
    <recommendedName>
        <fullName evidence="2">C2H2-type domain-containing protein</fullName>
    </recommendedName>
</protein>
<feature type="compositionally biased region" description="Basic and acidic residues" evidence="1">
    <location>
        <begin position="269"/>
        <end position="295"/>
    </location>
</feature>
<dbReference type="InterPro" id="IPR013087">
    <property type="entry name" value="Znf_C2H2_type"/>
</dbReference>